<accession>A0A1E4U0U7</accession>
<keyword evidence="1" id="KW-1133">Transmembrane helix</keyword>
<gene>
    <name evidence="2" type="ORF">PACTADRAFT_31063</name>
</gene>
<evidence type="ECO:0000313" key="2">
    <source>
        <dbReference type="EMBL" id="ODV97621.1"/>
    </source>
</evidence>
<name>A0A1E4U0U7_PACTA</name>
<evidence type="ECO:0000256" key="1">
    <source>
        <dbReference type="SAM" id="Phobius"/>
    </source>
</evidence>
<evidence type="ECO:0000313" key="3">
    <source>
        <dbReference type="Proteomes" id="UP000094236"/>
    </source>
</evidence>
<organism evidence="2 3">
    <name type="scientific">Pachysolen tannophilus NRRL Y-2460</name>
    <dbReference type="NCBI Taxonomy" id="669874"/>
    <lineage>
        <taxon>Eukaryota</taxon>
        <taxon>Fungi</taxon>
        <taxon>Dikarya</taxon>
        <taxon>Ascomycota</taxon>
        <taxon>Saccharomycotina</taxon>
        <taxon>Pichiomycetes</taxon>
        <taxon>Pachysolenaceae</taxon>
        <taxon>Pachysolen</taxon>
    </lineage>
</organism>
<reference evidence="3" key="1">
    <citation type="submission" date="2016-05" db="EMBL/GenBank/DDBJ databases">
        <title>Comparative genomics of biotechnologically important yeasts.</title>
        <authorList>
            <consortium name="DOE Joint Genome Institute"/>
            <person name="Riley R."/>
            <person name="Haridas S."/>
            <person name="Wolfe K.H."/>
            <person name="Lopes M.R."/>
            <person name="Hittinger C.T."/>
            <person name="Goker M."/>
            <person name="Salamov A."/>
            <person name="Wisecaver J."/>
            <person name="Long T.M."/>
            <person name="Aerts A.L."/>
            <person name="Barry K."/>
            <person name="Choi C."/>
            <person name="Clum A."/>
            <person name="Coughlan A.Y."/>
            <person name="Deshpande S."/>
            <person name="Douglass A.P."/>
            <person name="Hanson S.J."/>
            <person name="Klenk H.-P."/>
            <person name="Labutti K."/>
            <person name="Lapidus A."/>
            <person name="Lindquist E."/>
            <person name="Lipzen A."/>
            <person name="Meier-Kolthoff J.P."/>
            <person name="Ohm R.A."/>
            <person name="Otillar R.P."/>
            <person name="Pangilinan J."/>
            <person name="Peng Y."/>
            <person name="Rokas A."/>
            <person name="Rosa C.A."/>
            <person name="Scheuner C."/>
            <person name="Sibirny A.A."/>
            <person name="Slot J.C."/>
            <person name="Stielow J.B."/>
            <person name="Sun H."/>
            <person name="Kurtzman C.P."/>
            <person name="Blackwell M."/>
            <person name="Grigoriev I.V."/>
            <person name="Jeffries T.W."/>
        </authorList>
    </citation>
    <scope>NUCLEOTIDE SEQUENCE [LARGE SCALE GENOMIC DNA]</scope>
    <source>
        <strain evidence="3">NRRL Y-2460</strain>
    </source>
</reference>
<protein>
    <submittedName>
        <fullName evidence="2">Uncharacterized protein</fullName>
    </submittedName>
</protein>
<dbReference type="EMBL" id="KV454011">
    <property type="protein sequence ID" value="ODV97621.1"/>
    <property type="molecule type" value="Genomic_DNA"/>
</dbReference>
<keyword evidence="1" id="KW-0472">Membrane</keyword>
<keyword evidence="3" id="KW-1185">Reference proteome</keyword>
<proteinExistence type="predicted"/>
<dbReference type="Proteomes" id="UP000094236">
    <property type="component" value="Unassembled WGS sequence"/>
</dbReference>
<dbReference type="AlphaFoldDB" id="A0A1E4U0U7"/>
<feature type="transmembrane region" description="Helical" evidence="1">
    <location>
        <begin position="168"/>
        <end position="188"/>
    </location>
</feature>
<sequence length="189" mass="21547">MTEFVNNNSSTTINTLSEVDHLEDFLDPSRDIFTREDLELERDDLDSIKPPHPHPYANSNLHQLQGHHYSYYRDGSDKVPAQTNLHSNAKTGNIYDILENVYNNSNTIGINDVDYDYDFDDINEANNSNSTSRTAFNRIKVIGETETKTETETNNNNNNNTKNDSNKLLVINNSVVITCLFISLIFQIV</sequence>
<keyword evidence="1" id="KW-0812">Transmembrane</keyword>